<proteinExistence type="predicted"/>
<organism evidence="2 3">
    <name type="scientific">Comamonas testosteroni</name>
    <name type="common">Pseudomonas testosteroni</name>
    <dbReference type="NCBI Taxonomy" id="285"/>
    <lineage>
        <taxon>Bacteria</taxon>
        <taxon>Pseudomonadati</taxon>
        <taxon>Pseudomonadota</taxon>
        <taxon>Betaproteobacteria</taxon>
        <taxon>Burkholderiales</taxon>
        <taxon>Comamonadaceae</taxon>
        <taxon>Comamonas</taxon>
    </lineage>
</organism>
<evidence type="ECO:0000313" key="2">
    <source>
        <dbReference type="EMBL" id="KGH27290.1"/>
    </source>
</evidence>
<evidence type="ECO:0000256" key="1">
    <source>
        <dbReference type="SAM" id="Phobius"/>
    </source>
</evidence>
<name>A0A096GQ21_COMTE</name>
<gene>
    <name evidence="2" type="ORF">P353_18590</name>
</gene>
<sequence length="104" mass="11502">MNAIEFTPINKRQRLMTKPPIQLVYFPLRRSRKRHLSLVRGFILSGLAILATCLVLAGCKAESGTGLDKTAASFKKAAVSAWQCPGMKAIWVSESIVKCVREEP</sequence>
<reference evidence="2 3" key="1">
    <citation type="submission" date="2013-09" db="EMBL/GenBank/DDBJ databases">
        <title>High correlation between genotypes and phenotypes of environmental bacteria Comamonas testosteroni strains.</title>
        <authorList>
            <person name="Liu L."/>
            <person name="Zhu W."/>
            <person name="Xia X."/>
            <person name="Xu B."/>
            <person name="Luo M."/>
            <person name="Wang G."/>
        </authorList>
    </citation>
    <scope>NUCLEOTIDE SEQUENCE [LARGE SCALE GENOMIC DNA]</scope>
    <source>
        <strain evidence="2 3">JL40</strain>
    </source>
</reference>
<keyword evidence="1" id="KW-1133">Transmembrane helix</keyword>
<dbReference type="AlphaFoldDB" id="A0A096GQ21"/>
<keyword evidence="1" id="KW-0812">Transmembrane</keyword>
<evidence type="ECO:0000313" key="3">
    <source>
        <dbReference type="Proteomes" id="UP000029553"/>
    </source>
</evidence>
<dbReference type="EMBL" id="AWOR01000061">
    <property type="protein sequence ID" value="KGH27290.1"/>
    <property type="molecule type" value="Genomic_DNA"/>
</dbReference>
<keyword evidence="1" id="KW-0472">Membrane</keyword>
<dbReference type="Proteomes" id="UP000029553">
    <property type="component" value="Unassembled WGS sequence"/>
</dbReference>
<protein>
    <submittedName>
        <fullName evidence="2">Uncharacterized protein</fullName>
    </submittedName>
</protein>
<feature type="transmembrane region" description="Helical" evidence="1">
    <location>
        <begin position="38"/>
        <end position="57"/>
    </location>
</feature>
<accession>A0A096GQ21</accession>
<comment type="caution">
    <text evidence="2">The sequence shown here is derived from an EMBL/GenBank/DDBJ whole genome shotgun (WGS) entry which is preliminary data.</text>
</comment>